<keyword evidence="1" id="KW-1133">Transmembrane helix</keyword>
<comment type="caution">
    <text evidence="2">The sequence shown here is derived from an EMBL/GenBank/DDBJ whole genome shotgun (WGS) entry which is preliminary data.</text>
</comment>
<dbReference type="RefSeq" id="WP_277861481.1">
    <property type="nucleotide sequence ID" value="NZ_JARRAG010000002.1"/>
</dbReference>
<keyword evidence="1" id="KW-0472">Membrane</keyword>
<keyword evidence="3" id="KW-1185">Reference proteome</keyword>
<reference evidence="2 3" key="1">
    <citation type="submission" date="2023-03" db="EMBL/GenBank/DDBJ databases">
        <title>Paludisphaera mucosa sp. nov. a novel planctomycete from northern fen.</title>
        <authorList>
            <person name="Ivanova A."/>
        </authorList>
    </citation>
    <scope>NUCLEOTIDE SEQUENCE [LARGE SCALE GENOMIC DNA]</scope>
    <source>
        <strain evidence="2 3">Pla2</strain>
    </source>
</reference>
<sequence>MSPDDVTLGDRLIQVEPQDDELRRRFEEGKLALRERRLTPMQQALGWMGLPLNFGLSFALGRRLLAGETGDPPEFVALQAVSVVGLLVIGAWSLYVLVRGRATWLADRIFQGLAAALTCGLALAAFEVARSLDDPRAAMGMLGVAAVILIALGGGLIVERSRRTALETQVALLENELRVAELARDVAAARPRGGDSPGGIEPR</sequence>
<protein>
    <submittedName>
        <fullName evidence="2">Uncharacterized protein</fullName>
    </submittedName>
</protein>
<feature type="transmembrane region" description="Helical" evidence="1">
    <location>
        <begin position="44"/>
        <end position="65"/>
    </location>
</feature>
<name>A0ABT6FC72_9BACT</name>
<evidence type="ECO:0000313" key="3">
    <source>
        <dbReference type="Proteomes" id="UP001216907"/>
    </source>
</evidence>
<feature type="transmembrane region" description="Helical" evidence="1">
    <location>
        <begin position="77"/>
        <end position="97"/>
    </location>
</feature>
<evidence type="ECO:0000313" key="2">
    <source>
        <dbReference type="EMBL" id="MDG3005132.1"/>
    </source>
</evidence>
<dbReference type="Proteomes" id="UP001216907">
    <property type="component" value="Unassembled WGS sequence"/>
</dbReference>
<feature type="transmembrane region" description="Helical" evidence="1">
    <location>
        <begin position="138"/>
        <end position="158"/>
    </location>
</feature>
<keyword evidence="1" id="KW-0812">Transmembrane</keyword>
<gene>
    <name evidence="2" type="ORF">PZE19_15190</name>
</gene>
<evidence type="ECO:0000256" key="1">
    <source>
        <dbReference type="SAM" id="Phobius"/>
    </source>
</evidence>
<feature type="transmembrane region" description="Helical" evidence="1">
    <location>
        <begin position="109"/>
        <end position="126"/>
    </location>
</feature>
<accession>A0ABT6FC72</accession>
<proteinExistence type="predicted"/>
<dbReference type="EMBL" id="JARRAG010000002">
    <property type="protein sequence ID" value="MDG3005132.1"/>
    <property type="molecule type" value="Genomic_DNA"/>
</dbReference>
<organism evidence="2 3">
    <name type="scientific">Paludisphaera mucosa</name>
    <dbReference type="NCBI Taxonomy" id="3030827"/>
    <lineage>
        <taxon>Bacteria</taxon>
        <taxon>Pseudomonadati</taxon>
        <taxon>Planctomycetota</taxon>
        <taxon>Planctomycetia</taxon>
        <taxon>Isosphaerales</taxon>
        <taxon>Isosphaeraceae</taxon>
        <taxon>Paludisphaera</taxon>
    </lineage>
</organism>